<feature type="signal peptide" evidence="1">
    <location>
        <begin position="1"/>
        <end position="31"/>
    </location>
</feature>
<keyword evidence="4" id="KW-1185">Reference proteome</keyword>
<comment type="caution">
    <text evidence="3">The sequence shown here is derived from an EMBL/GenBank/DDBJ whole genome shotgun (WGS) entry which is preliminary data.</text>
</comment>
<accession>A0ABV7SQY5</accession>
<dbReference type="InterPro" id="IPR053167">
    <property type="entry name" value="Spore_coat_component"/>
</dbReference>
<sequence>MGVPNTSPWSLRVAVLTAMVGAATIAAPASAQTKTSTLDVGATVTKNCTVSASAIAFGGIDTTSTAARDGTGGISVTCTFGAGWSAAADKGQGADATVATRQMAGPNGDVLNYGLYKDDAHTVAWGDGTGETEEIADTGNGLAQPKPIYASIMPNQQTAHAGSYADQVTVTLTY</sequence>
<dbReference type="InterPro" id="IPR007893">
    <property type="entry name" value="Spore_coat_U/FanG"/>
</dbReference>
<dbReference type="PANTHER" id="PTHR37089">
    <property type="entry name" value="PROTEIN U-RELATED"/>
    <property type="match status" value="1"/>
</dbReference>
<feature type="domain" description="Spore coat protein U/FanG" evidence="2">
    <location>
        <begin position="35"/>
        <end position="171"/>
    </location>
</feature>
<name>A0ABV7SQY5_9SPHN</name>
<protein>
    <submittedName>
        <fullName evidence="3">Spore coat U domain-containing protein</fullName>
    </submittedName>
</protein>
<feature type="chain" id="PRO_5046201997" evidence="1">
    <location>
        <begin position="32"/>
        <end position="174"/>
    </location>
</feature>
<evidence type="ECO:0000313" key="3">
    <source>
        <dbReference type="EMBL" id="MFC3579181.1"/>
    </source>
</evidence>
<dbReference type="Pfam" id="PF05229">
    <property type="entry name" value="SCPU"/>
    <property type="match status" value="1"/>
</dbReference>
<gene>
    <name evidence="3" type="ORF">ACFONA_03300</name>
</gene>
<organism evidence="3 4">
    <name type="scientific">Sphingomonas hylomeconis</name>
    <dbReference type="NCBI Taxonomy" id="1395958"/>
    <lineage>
        <taxon>Bacteria</taxon>
        <taxon>Pseudomonadati</taxon>
        <taxon>Pseudomonadota</taxon>
        <taxon>Alphaproteobacteria</taxon>
        <taxon>Sphingomonadales</taxon>
        <taxon>Sphingomonadaceae</taxon>
        <taxon>Sphingomonas</taxon>
    </lineage>
</organism>
<proteinExistence type="predicted"/>
<reference evidence="4" key="1">
    <citation type="journal article" date="2019" name="Int. J. Syst. Evol. Microbiol.">
        <title>The Global Catalogue of Microorganisms (GCM) 10K type strain sequencing project: providing services to taxonomists for standard genome sequencing and annotation.</title>
        <authorList>
            <consortium name="The Broad Institute Genomics Platform"/>
            <consortium name="The Broad Institute Genome Sequencing Center for Infectious Disease"/>
            <person name="Wu L."/>
            <person name="Ma J."/>
        </authorList>
    </citation>
    <scope>NUCLEOTIDE SEQUENCE [LARGE SCALE GENOMIC DNA]</scope>
    <source>
        <strain evidence="4">KCTC 42739</strain>
    </source>
</reference>
<keyword evidence="1" id="KW-0732">Signal</keyword>
<dbReference type="EMBL" id="JBHRXP010000001">
    <property type="protein sequence ID" value="MFC3579181.1"/>
    <property type="molecule type" value="Genomic_DNA"/>
</dbReference>
<evidence type="ECO:0000259" key="2">
    <source>
        <dbReference type="Pfam" id="PF05229"/>
    </source>
</evidence>
<evidence type="ECO:0000313" key="4">
    <source>
        <dbReference type="Proteomes" id="UP001595713"/>
    </source>
</evidence>
<dbReference type="Proteomes" id="UP001595713">
    <property type="component" value="Unassembled WGS sequence"/>
</dbReference>
<dbReference type="RefSeq" id="WP_261295156.1">
    <property type="nucleotide sequence ID" value="NZ_JANQBK010000014.1"/>
</dbReference>
<evidence type="ECO:0000256" key="1">
    <source>
        <dbReference type="SAM" id="SignalP"/>
    </source>
</evidence>
<dbReference type="SMART" id="SM00972">
    <property type="entry name" value="SCPU"/>
    <property type="match status" value="1"/>
</dbReference>